<evidence type="ECO:0000313" key="1">
    <source>
        <dbReference type="EMBL" id="KAJ6436849.1"/>
    </source>
</evidence>
<organism evidence="1 2">
    <name type="scientific">Purpureocillium lavendulum</name>
    <dbReference type="NCBI Taxonomy" id="1247861"/>
    <lineage>
        <taxon>Eukaryota</taxon>
        <taxon>Fungi</taxon>
        <taxon>Dikarya</taxon>
        <taxon>Ascomycota</taxon>
        <taxon>Pezizomycotina</taxon>
        <taxon>Sordariomycetes</taxon>
        <taxon>Hypocreomycetidae</taxon>
        <taxon>Hypocreales</taxon>
        <taxon>Ophiocordycipitaceae</taxon>
        <taxon>Purpureocillium</taxon>
    </lineage>
</organism>
<dbReference type="PANTHER" id="PTHR10030:SF37">
    <property type="entry name" value="ALPHA-L-FUCOSIDASE-RELATED"/>
    <property type="match status" value="1"/>
</dbReference>
<dbReference type="GO" id="GO:0016139">
    <property type="term" value="P:glycoside catabolic process"/>
    <property type="evidence" value="ECO:0007669"/>
    <property type="project" value="TreeGrafter"/>
</dbReference>
<evidence type="ECO:0000313" key="2">
    <source>
        <dbReference type="Proteomes" id="UP001163105"/>
    </source>
</evidence>
<dbReference type="EMBL" id="JAQHRD010000016">
    <property type="protein sequence ID" value="KAJ6436849.1"/>
    <property type="molecule type" value="Genomic_DNA"/>
</dbReference>
<dbReference type="Proteomes" id="UP001163105">
    <property type="component" value="Unassembled WGS sequence"/>
</dbReference>
<sequence length="160" mass="17775">MVDVYHNSVGRNCVLELDVTPDQRGLIPDDHAALYKQLGDFINSCYGKPVATEAKHTKHDNGTYSITFESPTSIDRIVLMEDQRDGQVIRSYQVQAKIVSGVDAGNWSLVSKGTSIGHKKIDIFEKGVINVTEVMISPTFVDTPKWRSVSVHRCDRPGSK</sequence>
<dbReference type="Gene3D" id="2.60.120.260">
    <property type="entry name" value="Galactose-binding domain-like"/>
    <property type="match status" value="1"/>
</dbReference>
<keyword evidence="1" id="KW-0378">Hydrolase</keyword>
<dbReference type="GO" id="GO:0004560">
    <property type="term" value="F:alpha-L-fucosidase activity"/>
    <property type="evidence" value="ECO:0007669"/>
    <property type="project" value="UniProtKB-EC"/>
</dbReference>
<dbReference type="SUPFAM" id="SSF51445">
    <property type="entry name" value="(Trans)glycosidases"/>
    <property type="match status" value="1"/>
</dbReference>
<dbReference type="Gene3D" id="3.20.20.80">
    <property type="entry name" value="Glycosidases"/>
    <property type="match status" value="1"/>
</dbReference>
<dbReference type="PANTHER" id="PTHR10030">
    <property type="entry name" value="ALPHA-L-FUCOSIDASE"/>
    <property type="match status" value="1"/>
</dbReference>
<accession>A0AB34FDV2</accession>
<dbReference type="InterPro" id="IPR017853">
    <property type="entry name" value="GH"/>
</dbReference>
<dbReference type="InterPro" id="IPR000933">
    <property type="entry name" value="Glyco_hydro_29"/>
</dbReference>
<keyword evidence="2" id="KW-1185">Reference proteome</keyword>
<reference evidence="1" key="1">
    <citation type="submission" date="2023-01" db="EMBL/GenBank/DDBJ databases">
        <title>The growth and conidiation of Purpureocillium lavendulum are regulated by nitrogen source and histone H3K14 acetylation.</title>
        <authorList>
            <person name="Tang P."/>
            <person name="Han J."/>
            <person name="Zhang C."/>
            <person name="Tang P."/>
            <person name="Qi F."/>
            <person name="Zhang K."/>
            <person name="Liang L."/>
        </authorList>
    </citation>
    <scope>NUCLEOTIDE SEQUENCE</scope>
    <source>
        <strain evidence="1">YMF1.00683</strain>
    </source>
</reference>
<dbReference type="GO" id="GO:0006004">
    <property type="term" value="P:fucose metabolic process"/>
    <property type="evidence" value="ECO:0007669"/>
    <property type="project" value="TreeGrafter"/>
</dbReference>
<comment type="caution">
    <text evidence="1">The sequence shown here is derived from an EMBL/GenBank/DDBJ whole genome shotgun (WGS) entry which is preliminary data.</text>
</comment>
<gene>
    <name evidence="1" type="ORF">O9K51_10617</name>
</gene>
<protein>
    <submittedName>
        <fullName evidence="1">Glycoside hydrolase family 29 protein</fullName>
    </submittedName>
</protein>
<dbReference type="AlphaFoldDB" id="A0AB34FDV2"/>
<name>A0AB34FDV2_9HYPO</name>
<proteinExistence type="predicted"/>